<evidence type="ECO:0008006" key="3">
    <source>
        <dbReference type="Google" id="ProtNLM"/>
    </source>
</evidence>
<dbReference type="Proteomes" id="UP001595715">
    <property type="component" value="Unassembled WGS sequence"/>
</dbReference>
<comment type="caution">
    <text evidence="1">The sequence shown here is derived from an EMBL/GenBank/DDBJ whole genome shotgun (WGS) entry which is preliminary data.</text>
</comment>
<proteinExistence type="predicted"/>
<keyword evidence="2" id="KW-1185">Reference proteome</keyword>
<dbReference type="EMBL" id="JBHSAM010000014">
    <property type="protein sequence ID" value="MFC4099131.1"/>
    <property type="molecule type" value="Genomic_DNA"/>
</dbReference>
<gene>
    <name evidence="1" type="ORF">ACFOZ8_05600</name>
</gene>
<organism evidence="1 2">
    <name type="scientific">Paenibacillus xanthanilyticus</name>
    <dbReference type="NCBI Taxonomy" id="1783531"/>
    <lineage>
        <taxon>Bacteria</taxon>
        <taxon>Bacillati</taxon>
        <taxon>Bacillota</taxon>
        <taxon>Bacilli</taxon>
        <taxon>Bacillales</taxon>
        <taxon>Paenibacillaceae</taxon>
        <taxon>Paenibacillus</taxon>
    </lineage>
</organism>
<reference evidence="2" key="1">
    <citation type="journal article" date="2019" name="Int. J. Syst. Evol. Microbiol.">
        <title>The Global Catalogue of Microorganisms (GCM) 10K type strain sequencing project: providing services to taxonomists for standard genome sequencing and annotation.</title>
        <authorList>
            <consortium name="The Broad Institute Genomics Platform"/>
            <consortium name="The Broad Institute Genome Sequencing Center for Infectious Disease"/>
            <person name="Wu L."/>
            <person name="Ma J."/>
        </authorList>
    </citation>
    <scope>NUCLEOTIDE SEQUENCE [LARGE SCALE GENOMIC DNA]</scope>
    <source>
        <strain evidence="2">IBRC-M 10987</strain>
    </source>
</reference>
<evidence type="ECO:0000313" key="1">
    <source>
        <dbReference type="EMBL" id="MFC4099131.1"/>
    </source>
</evidence>
<protein>
    <recommendedName>
        <fullName evidence="3">Methyltransferase</fullName>
    </recommendedName>
</protein>
<sequence>MIYDRRGPTSILNHSRLLSSGGVIFGIHTSIDVAKERLLANGFKDIAIEAFNEAITYFPNELEFAKFLSDVPGNPDYTLPELKNELDIKIREHRIGGRLGIKEHKFIWKAVKP</sequence>
<name>A0ABV8JY31_9BACL</name>
<dbReference type="RefSeq" id="WP_377717820.1">
    <property type="nucleotide sequence ID" value="NZ_JBHSAM010000014.1"/>
</dbReference>
<evidence type="ECO:0000313" key="2">
    <source>
        <dbReference type="Proteomes" id="UP001595715"/>
    </source>
</evidence>
<accession>A0ABV8JY31</accession>